<feature type="signal peptide" evidence="2">
    <location>
        <begin position="1"/>
        <end position="18"/>
    </location>
</feature>
<dbReference type="RefSeq" id="WP_087146171.1">
    <property type="nucleotide sequence ID" value="NZ_FUKJ01000084.1"/>
</dbReference>
<gene>
    <name evidence="3" type="ORF">CRENPOLYSF2_1740006</name>
</gene>
<keyword evidence="4" id="KW-1185">Reference proteome</keyword>
<proteinExistence type="predicted"/>
<dbReference type="Proteomes" id="UP000195442">
    <property type="component" value="Unassembled WGS sequence"/>
</dbReference>
<dbReference type="OrthoDB" id="9914108at2"/>
<keyword evidence="2" id="KW-0732">Signal</keyword>
<protein>
    <recommendedName>
        <fullName evidence="5">DUF4124 domain-containing protein</fullName>
    </recommendedName>
</protein>
<reference evidence="4" key="1">
    <citation type="submission" date="2017-02" db="EMBL/GenBank/DDBJ databases">
        <authorList>
            <person name="Daims H."/>
        </authorList>
    </citation>
    <scope>NUCLEOTIDE SEQUENCE [LARGE SCALE GENOMIC DNA]</scope>
</reference>
<sequence length="205" mass="22870">MNKMLFVLLAITTSTVSAEVFKCKSSTGATEYRPTPCSAPGVQQAVVDIKPMNSQQEEQAQIRLQAWRDEQDANEKAKIKAEKERQTELDKQTELNALTRSATASEQQALAAQRLAGQIEHQNRINTYNSLYEPIHRYGQPNQGSATGYQNSGGAGNDADDSHRRRHGHEGRHQRRHDEQVQHQQQLGDYGVYRPEGSLGNATGE</sequence>
<name>A0A1R4H453_9GAMM</name>
<evidence type="ECO:0000313" key="4">
    <source>
        <dbReference type="Proteomes" id="UP000195442"/>
    </source>
</evidence>
<dbReference type="EMBL" id="FUKJ01000084">
    <property type="protein sequence ID" value="SJM90620.1"/>
    <property type="molecule type" value="Genomic_DNA"/>
</dbReference>
<evidence type="ECO:0008006" key="5">
    <source>
        <dbReference type="Google" id="ProtNLM"/>
    </source>
</evidence>
<feature type="compositionally biased region" description="Basic residues" evidence="1">
    <location>
        <begin position="164"/>
        <end position="175"/>
    </location>
</feature>
<evidence type="ECO:0000256" key="2">
    <source>
        <dbReference type="SAM" id="SignalP"/>
    </source>
</evidence>
<accession>A0A1R4H453</accession>
<dbReference type="AlphaFoldDB" id="A0A1R4H453"/>
<evidence type="ECO:0000256" key="1">
    <source>
        <dbReference type="SAM" id="MobiDB-lite"/>
    </source>
</evidence>
<feature type="compositionally biased region" description="Polar residues" evidence="1">
    <location>
        <begin position="140"/>
        <end position="150"/>
    </location>
</feature>
<organism evidence="3 4">
    <name type="scientific">Crenothrix polyspora</name>
    <dbReference type="NCBI Taxonomy" id="360316"/>
    <lineage>
        <taxon>Bacteria</taxon>
        <taxon>Pseudomonadati</taxon>
        <taxon>Pseudomonadota</taxon>
        <taxon>Gammaproteobacteria</taxon>
        <taxon>Methylococcales</taxon>
        <taxon>Crenotrichaceae</taxon>
        <taxon>Crenothrix</taxon>
    </lineage>
</organism>
<feature type="chain" id="PRO_5012322752" description="DUF4124 domain-containing protein" evidence="2">
    <location>
        <begin position="19"/>
        <end position="205"/>
    </location>
</feature>
<feature type="region of interest" description="Disordered" evidence="1">
    <location>
        <begin position="136"/>
        <end position="205"/>
    </location>
</feature>
<evidence type="ECO:0000313" key="3">
    <source>
        <dbReference type="EMBL" id="SJM90620.1"/>
    </source>
</evidence>